<keyword evidence="3" id="KW-1185">Reference proteome</keyword>
<dbReference type="Proteomes" id="UP001155241">
    <property type="component" value="Unassembled WGS sequence"/>
</dbReference>
<proteinExistence type="predicted"/>
<organism evidence="2 3">
    <name type="scientific">Aeoliella straminimaris</name>
    <dbReference type="NCBI Taxonomy" id="2954799"/>
    <lineage>
        <taxon>Bacteria</taxon>
        <taxon>Pseudomonadati</taxon>
        <taxon>Planctomycetota</taxon>
        <taxon>Planctomycetia</taxon>
        <taxon>Pirellulales</taxon>
        <taxon>Lacipirellulaceae</taxon>
        <taxon>Aeoliella</taxon>
    </lineage>
</organism>
<evidence type="ECO:0000313" key="2">
    <source>
        <dbReference type="EMBL" id="MCO6043284.1"/>
    </source>
</evidence>
<accession>A0A9X2F7I8</accession>
<reference evidence="2" key="1">
    <citation type="submission" date="2022-06" db="EMBL/GenBank/DDBJ databases">
        <title>Aeoliella straminimaris, a novel planctomycete from sediments.</title>
        <authorList>
            <person name="Vitorino I.R."/>
            <person name="Lage O.M."/>
        </authorList>
    </citation>
    <scope>NUCLEOTIDE SEQUENCE</scope>
    <source>
        <strain evidence="2">ICT_H6.2</strain>
    </source>
</reference>
<evidence type="ECO:0000313" key="3">
    <source>
        <dbReference type="Proteomes" id="UP001155241"/>
    </source>
</evidence>
<gene>
    <name evidence="2" type="ORF">NG895_05140</name>
</gene>
<dbReference type="RefSeq" id="WP_252851387.1">
    <property type="nucleotide sequence ID" value="NZ_JAMXLR010000020.1"/>
</dbReference>
<name>A0A9X2F7I8_9BACT</name>
<comment type="caution">
    <text evidence="2">The sequence shown here is derived from an EMBL/GenBank/DDBJ whole genome shotgun (WGS) entry which is preliminary data.</text>
</comment>
<dbReference type="AlphaFoldDB" id="A0A9X2F7I8"/>
<keyword evidence="1" id="KW-0732">Signal</keyword>
<sequence length="293" mass="31490">MASSHLASITVLLLLLSSGAGCQSIGDTGNLTSDSLLKAAEASPDAVTLDIYWARTTLDDMEFGSRLWKSVQEDRIPVELRCRLANEGLRAGVVSGTPCAELVELLNPSGVDLDTAEEQSGMLSAKPAQVTRRLKQLRPGKRLELQAGEVVPTFTLLRGGASGLVGKAFSDAQGMYAVEIGQPTGGQVSLELLPELHHGQPQMKYVNPGPGMVVAQLRREVEVFAELKTTVDLSPGEMLVVTSLPGSKHRLGSLLHHTLSDESPEQKYLLLRLSQLPHTAVLAADENDAWPWK</sequence>
<dbReference type="EMBL" id="JAMXLR010000020">
    <property type="protein sequence ID" value="MCO6043284.1"/>
    <property type="molecule type" value="Genomic_DNA"/>
</dbReference>
<feature type="signal peptide" evidence="1">
    <location>
        <begin position="1"/>
        <end position="22"/>
    </location>
</feature>
<feature type="chain" id="PRO_5040777970" evidence="1">
    <location>
        <begin position="23"/>
        <end position="293"/>
    </location>
</feature>
<evidence type="ECO:0000256" key="1">
    <source>
        <dbReference type="SAM" id="SignalP"/>
    </source>
</evidence>
<protein>
    <submittedName>
        <fullName evidence="2">Uncharacterized protein</fullName>
    </submittedName>
</protein>